<gene>
    <name evidence="1" type="ORF">E4099_19970</name>
</gene>
<evidence type="ECO:0000313" key="2">
    <source>
        <dbReference type="Proteomes" id="UP000297948"/>
    </source>
</evidence>
<evidence type="ECO:0000313" key="1">
    <source>
        <dbReference type="EMBL" id="TGB03154.1"/>
    </source>
</evidence>
<dbReference type="EMBL" id="SRID01000199">
    <property type="protein sequence ID" value="TGB03154.1"/>
    <property type="molecule type" value="Genomic_DNA"/>
</dbReference>
<reference evidence="1 2" key="1">
    <citation type="submission" date="2019-03" db="EMBL/GenBank/DDBJ databases">
        <authorList>
            <person name="Gonzalez-Pimentel J.L."/>
        </authorList>
    </citation>
    <scope>NUCLEOTIDE SEQUENCE [LARGE SCALE GENOMIC DNA]</scope>
    <source>
        <strain evidence="1 2">JCM 31289</strain>
    </source>
</reference>
<sequence>MTTDTGPATASPTGEYRDVLLDPTGRVVWDSGVRRNTIVADCRRLLCGFMHSGDTQTRGITGLQLGQGQDSWDRPPGPPLALPSDTKLADPAPYTVEASSLQIDYLSGPDVVDAPTNQLQIVATLGPNVPPWPDGTHVDRTLREFALVGSLGTQTVLIDYVIHPAIPRDPESTLKRTIRLVF</sequence>
<dbReference type="RefSeq" id="WP_135340459.1">
    <property type="nucleotide sequence ID" value="NZ_JBHLTX010000013.1"/>
</dbReference>
<name>A0A4Z0H1U3_9ACTN</name>
<comment type="caution">
    <text evidence="1">The sequence shown here is derived from an EMBL/GenBank/DDBJ whole genome shotgun (WGS) entry which is preliminary data.</text>
</comment>
<accession>A0A4Z0H1U3</accession>
<dbReference type="AlphaFoldDB" id="A0A4Z0H1U3"/>
<protein>
    <submittedName>
        <fullName evidence="1">Uncharacterized protein</fullName>
    </submittedName>
</protein>
<dbReference type="OrthoDB" id="3353886at2"/>
<proteinExistence type="predicted"/>
<keyword evidence="2" id="KW-1185">Reference proteome</keyword>
<organism evidence="1 2">
    <name type="scientific">Streptomyces palmae</name>
    <dbReference type="NCBI Taxonomy" id="1701085"/>
    <lineage>
        <taxon>Bacteria</taxon>
        <taxon>Bacillati</taxon>
        <taxon>Actinomycetota</taxon>
        <taxon>Actinomycetes</taxon>
        <taxon>Kitasatosporales</taxon>
        <taxon>Streptomycetaceae</taxon>
        <taxon>Streptomyces</taxon>
    </lineage>
</organism>
<dbReference type="Proteomes" id="UP000297948">
    <property type="component" value="Unassembled WGS sequence"/>
</dbReference>